<dbReference type="Gene3D" id="3.40.710.10">
    <property type="entry name" value="DD-peptidase/beta-lactamase superfamily"/>
    <property type="match status" value="1"/>
</dbReference>
<evidence type="ECO:0000259" key="3">
    <source>
        <dbReference type="Pfam" id="PF00144"/>
    </source>
</evidence>
<reference evidence="4" key="1">
    <citation type="submission" date="2022-11" db="EMBL/GenBank/DDBJ databases">
        <authorList>
            <person name="Petersen C."/>
        </authorList>
    </citation>
    <scope>NUCLEOTIDE SEQUENCE</scope>
    <source>
        <strain evidence="4">IBT 23319</strain>
    </source>
</reference>
<dbReference type="EMBL" id="JAPQKT010000007">
    <property type="protein sequence ID" value="KAJ5224315.1"/>
    <property type="molecule type" value="Genomic_DNA"/>
</dbReference>
<evidence type="ECO:0000313" key="5">
    <source>
        <dbReference type="Proteomes" id="UP001147733"/>
    </source>
</evidence>
<dbReference type="AlphaFoldDB" id="A0A9W9TK99"/>
<comment type="caution">
    <text evidence="4">The sequence shown here is derived from an EMBL/GenBank/DDBJ whole genome shotgun (WGS) entry which is preliminary data.</text>
</comment>
<protein>
    <recommendedName>
        <fullName evidence="3">Beta-lactamase-related domain-containing protein</fullName>
    </recommendedName>
</protein>
<dbReference type="PANTHER" id="PTHR43283:SF17">
    <property type="entry name" value="(LOVD), PUTATIVE (AFU_ORTHOLOGUE AFUA_5G00920)-RELATED"/>
    <property type="match status" value="1"/>
</dbReference>
<dbReference type="InterPro" id="IPR050789">
    <property type="entry name" value="Diverse_Enzym_Activities"/>
</dbReference>
<dbReference type="Pfam" id="PF00144">
    <property type="entry name" value="Beta-lactamase"/>
    <property type="match status" value="1"/>
</dbReference>
<dbReference type="SUPFAM" id="SSF56601">
    <property type="entry name" value="beta-lactamase/transpeptidase-like"/>
    <property type="match status" value="1"/>
</dbReference>
<evidence type="ECO:0000313" key="4">
    <source>
        <dbReference type="EMBL" id="KAJ5224315.1"/>
    </source>
</evidence>
<feature type="domain" description="Beta-lactamase-related" evidence="3">
    <location>
        <begin position="9"/>
        <end position="363"/>
    </location>
</feature>
<dbReference type="GeneID" id="81385903"/>
<sequence>MSDDIETSFQAAIQAGKINGAVICATDTKGSFTYNKALGERILLSEEKVPQELDDVIYLASATKILATIAALQCVDDGLLTLDGDLSAIAPELTSKQVLTGFSEDGETPIYEPVVKPITLEMLLTHSSGLVYHFMNPAITKWREKFANVNDGEKKTVEELFCYPLSFQPGQGWMYGPGLDWAGRIVERVTGFSLGEWMQKRLFDPLGINDAQFFPVTREDLRSRLVDLNPDDPDALGRATGAEMNLRGRGHFGGHGMFMPATSFVKILHSILSNDGKLLRPETVDEMFQHRLGPEATISLRDALKSPMGKFFLVGVDVETKCGYGLGGLLTLEDVDGWYGEQTMSWGGGQTVAWFIDGKNDLCGIGAPLAKLPLDIETAVTLKQVFRHDIFRKYATWKGNQ</sequence>
<proteinExistence type="inferred from homology"/>
<name>A0A9W9TK99_PENCI</name>
<organism evidence="4 5">
    <name type="scientific">Penicillium citrinum</name>
    <dbReference type="NCBI Taxonomy" id="5077"/>
    <lineage>
        <taxon>Eukaryota</taxon>
        <taxon>Fungi</taxon>
        <taxon>Dikarya</taxon>
        <taxon>Ascomycota</taxon>
        <taxon>Pezizomycotina</taxon>
        <taxon>Eurotiomycetes</taxon>
        <taxon>Eurotiomycetidae</taxon>
        <taxon>Eurotiales</taxon>
        <taxon>Aspergillaceae</taxon>
        <taxon>Penicillium</taxon>
    </lineage>
</organism>
<keyword evidence="2" id="KW-0378">Hydrolase</keyword>
<keyword evidence="5" id="KW-1185">Reference proteome</keyword>
<dbReference type="Proteomes" id="UP001147733">
    <property type="component" value="Unassembled WGS sequence"/>
</dbReference>
<evidence type="ECO:0000256" key="2">
    <source>
        <dbReference type="ARBA" id="ARBA00022801"/>
    </source>
</evidence>
<reference evidence="4" key="2">
    <citation type="journal article" date="2023" name="IMA Fungus">
        <title>Comparative genomic study of the Penicillium genus elucidates a diverse pangenome and 15 lateral gene transfer events.</title>
        <authorList>
            <person name="Petersen C."/>
            <person name="Sorensen T."/>
            <person name="Nielsen M.R."/>
            <person name="Sondergaard T.E."/>
            <person name="Sorensen J.L."/>
            <person name="Fitzpatrick D.A."/>
            <person name="Frisvad J.C."/>
            <person name="Nielsen K.L."/>
        </authorList>
    </citation>
    <scope>NUCLEOTIDE SEQUENCE</scope>
    <source>
        <strain evidence="4">IBT 23319</strain>
    </source>
</reference>
<dbReference type="OrthoDB" id="428260at2759"/>
<dbReference type="GO" id="GO:0016787">
    <property type="term" value="F:hydrolase activity"/>
    <property type="evidence" value="ECO:0007669"/>
    <property type="project" value="UniProtKB-KW"/>
</dbReference>
<evidence type="ECO:0000256" key="1">
    <source>
        <dbReference type="ARBA" id="ARBA00009009"/>
    </source>
</evidence>
<comment type="similarity">
    <text evidence="1">Belongs to the class-A beta-lactamase family.</text>
</comment>
<dbReference type="InterPro" id="IPR012338">
    <property type="entry name" value="Beta-lactam/transpept-like"/>
</dbReference>
<dbReference type="InterPro" id="IPR001466">
    <property type="entry name" value="Beta-lactam-related"/>
</dbReference>
<gene>
    <name evidence="4" type="ORF">N7469_007818</name>
</gene>
<dbReference type="RefSeq" id="XP_056498287.1">
    <property type="nucleotide sequence ID" value="XM_056646736.1"/>
</dbReference>
<accession>A0A9W9TK99</accession>
<dbReference type="PANTHER" id="PTHR43283">
    <property type="entry name" value="BETA-LACTAMASE-RELATED"/>
    <property type="match status" value="1"/>
</dbReference>